<sequence>MDGKFIKSYKNVKPLKDYTILNIQHELGDVSAQLEGLIVLGALPNNFYFLPSSYSHNKQFQLFLIKHFQIPKGKFFQFPSYRLLYVIFNLNQMIQMELLKKQEKPNNLLVLDDGGCFYEALTILFAINDNLIEPNKLFDNLPLSLRIFKFDIKLILSYLDSIEIRLVEQTSRAFLNMLSYLFYDAKSHLTNRKPSKFDKCLLVGYGAIGEAVAYALIHKGDLGLFLKDLLYI</sequence>
<evidence type="ECO:0000313" key="4">
    <source>
        <dbReference type="Proteomes" id="UP000663870"/>
    </source>
</evidence>
<dbReference type="EMBL" id="CAJNOL010001001">
    <property type="protein sequence ID" value="CAF1261697.1"/>
    <property type="molecule type" value="Genomic_DNA"/>
</dbReference>
<gene>
    <name evidence="2" type="ORF">JXQ802_LOCUS27514</name>
    <name evidence="1" type="ORF">PYM288_LOCUS18381</name>
</gene>
<evidence type="ECO:0000313" key="2">
    <source>
        <dbReference type="EMBL" id="CAF1261697.1"/>
    </source>
</evidence>
<accession>A0A814M8Z9</accession>
<organism evidence="1 3">
    <name type="scientific">Rotaria sordida</name>
    <dbReference type="NCBI Taxonomy" id="392033"/>
    <lineage>
        <taxon>Eukaryota</taxon>
        <taxon>Metazoa</taxon>
        <taxon>Spiralia</taxon>
        <taxon>Gnathifera</taxon>
        <taxon>Rotifera</taxon>
        <taxon>Eurotatoria</taxon>
        <taxon>Bdelloidea</taxon>
        <taxon>Philodinida</taxon>
        <taxon>Philodinidae</taxon>
        <taxon>Rotaria</taxon>
    </lineage>
</organism>
<proteinExistence type="predicted"/>
<name>A0A814M8Z9_9BILA</name>
<dbReference type="Proteomes" id="UP000663870">
    <property type="component" value="Unassembled WGS sequence"/>
</dbReference>
<comment type="caution">
    <text evidence="1">The sequence shown here is derived from an EMBL/GenBank/DDBJ whole genome shotgun (WGS) entry which is preliminary data.</text>
</comment>
<evidence type="ECO:0000313" key="1">
    <source>
        <dbReference type="EMBL" id="CAF1075338.1"/>
    </source>
</evidence>
<dbReference type="Proteomes" id="UP000663854">
    <property type="component" value="Unassembled WGS sequence"/>
</dbReference>
<dbReference type="EMBL" id="CAJNOH010000562">
    <property type="protein sequence ID" value="CAF1075338.1"/>
    <property type="molecule type" value="Genomic_DNA"/>
</dbReference>
<protein>
    <submittedName>
        <fullName evidence="1">Uncharacterized protein</fullName>
    </submittedName>
</protein>
<evidence type="ECO:0000313" key="3">
    <source>
        <dbReference type="Proteomes" id="UP000663854"/>
    </source>
</evidence>
<dbReference type="AlphaFoldDB" id="A0A814M8Z9"/>
<reference evidence="1" key="1">
    <citation type="submission" date="2021-02" db="EMBL/GenBank/DDBJ databases">
        <authorList>
            <person name="Nowell W R."/>
        </authorList>
    </citation>
    <scope>NUCLEOTIDE SEQUENCE</scope>
</reference>
<keyword evidence="4" id="KW-1185">Reference proteome</keyword>